<dbReference type="PROSITE" id="PS51670">
    <property type="entry name" value="SHKT"/>
    <property type="match status" value="1"/>
</dbReference>
<organism evidence="4 5">
    <name type="scientific">Trichostrongylus colubriformis</name>
    <name type="common">Black scour worm</name>
    <dbReference type="NCBI Taxonomy" id="6319"/>
    <lineage>
        <taxon>Eukaryota</taxon>
        <taxon>Metazoa</taxon>
        <taxon>Ecdysozoa</taxon>
        <taxon>Nematoda</taxon>
        <taxon>Chromadorea</taxon>
        <taxon>Rhabditida</taxon>
        <taxon>Rhabditina</taxon>
        <taxon>Rhabditomorpha</taxon>
        <taxon>Strongyloidea</taxon>
        <taxon>Trichostrongylidae</taxon>
        <taxon>Trichostrongylus</taxon>
    </lineage>
</organism>
<evidence type="ECO:0000259" key="3">
    <source>
        <dbReference type="PROSITE" id="PS51670"/>
    </source>
</evidence>
<evidence type="ECO:0000313" key="5">
    <source>
        <dbReference type="Proteomes" id="UP001331761"/>
    </source>
</evidence>
<comment type="caution">
    <text evidence="4">The sequence shown here is derived from an EMBL/GenBank/DDBJ whole genome shotgun (WGS) entry which is preliminary data.</text>
</comment>
<gene>
    <name evidence="4" type="ORF">GCK32_022419</name>
</gene>
<evidence type="ECO:0000313" key="4">
    <source>
        <dbReference type="EMBL" id="KAK5983183.1"/>
    </source>
</evidence>
<evidence type="ECO:0000256" key="1">
    <source>
        <dbReference type="PROSITE-ProRule" id="PRU01005"/>
    </source>
</evidence>
<dbReference type="EMBL" id="WIXE01004283">
    <property type="protein sequence ID" value="KAK5983183.1"/>
    <property type="molecule type" value="Genomic_DNA"/>
</dbReference>
<dbReference type="Gene3D" id="1.10.10.1940">
    <property type="match status" value="1"/>
</dbReference>
<dbReference type="AlphaFoldDB" id="A0AAN8GDA2"/>
<proteinExistence type="predicted"/>
<keyword evidence="5" id="KW-1185">Reference proteome</keyword>
<sequence length="96" mass="10699">MVLYKRYGIQCTFSPAIDNARMLFSVLIAMILLNAFIQDGVTAITIHAKLPQCKDRSPLCKAHFKQGWCTGDKGRVGIMRDNCPQSCGWCDLSTTN</sequence>
<dbReference type="InterPro" id="IPR003582">
    <property type="entry name" value="ShKT_dom"/>
</dbReference>
<dbReference type="Pfam" id="PF01549">
    <property type="entry name" value="ShK"/>
    <property type="match status" value="1"/>
</dbReference>
<accession>A0AAN8GDA2</accession>
<keyword evidence="2" id="KW-0472">Membrane</keyword>
<protein>
    <recommendedName>
        <fullName evidence="3">ShKT domain-containing protein</fullName>
    </recommendedName>
</protein>
<dbReference type="Proteomes" id="UP001331761">
    <property type="component" value="Unassembled WGS sequence"/>
</dbReference>
<evidence type="ECO:0000256" key="2">
    <source>
        <dbReference type="SAM" id="Phobius"/>
    </source>
</evidence>
<reference evidence="4 5" key="1">
    <citation type="submission" date="2019-10" db="EMBL/GenBank/DDBJ databases">
        <title>Assembly and Annotation for the nematode Trichostrongylus colubriformis.</title>
        <authorList>
            <person name="Martin J."/>
        </authorList>
    </citation>
    <scope>NUCLEOTIDE SEQUENCE [LARGE SCALE GENOMIC DNA]</scope>
    <source>
        <strain evidence="4">G859</strain>
        <tissue evidence="4">Whole worm</tissue>
    </source>
</reference>
<name>A0AAN8GDA2_TRICO</name>
<comment type="caution">
    <text evidence="1">Lacks conserved residue(s) required for the propagation of feature annotation.</text>
</comment>
<keyword evidence="2" id="KW-0812">Transmembrane</keyword>
<feature type="domain" description="ShKT" evidence="3">
    <location>
        <begin position="53"/>
        <end position="90"/>
    </location>
</feature>
<keyword evidence="2" id="KW-1133">Transmembrane helix</keyword>
<feature type="transmembrane region" description="Helical" evidence="2">
    <location>
        <begin position="20"/>
        <end position="37"/>
    </location>
</feature>